<protein>
    <recommendedName>
        <fullName evidence="3">DUF1554 domain-containing protein</fullName>
    </recommendedName>
</protein>
<dbReference type="EMBL" id="RQFY01000004">
    <property type="protein sequence ID" value="TGL35204.1"/>
    <property type="molecule type" value="Genomic_DNA"/>
</dbReference>
<dbReference type="OrthoDB" id="341508at2"/>
<name>A0A4R9JB57_9LEPT</name>
<organism evidence="1 2">
    <name type="scientific">Leptospira koniambonensis</name>
    <dbReference type="NCBI Taxonomy" id="2484950"/>
    <lineage>
        <taxon>Bacteria</taxon>
        <taxon>Pseudomonadati</taxon>
        <taxon>Spirochaetota</taxon>
        <taxon>Spirochaetia</taxon>
        <taxon>Leptospirales</taxon>
        <taxon>Leptospiraceae</taxon>
        <taxon>Leptospira</taxon>
    </lineage>
</organism>
<sequence length="209" mass="22764">MRTTTFFILFSFLSFGCITDKTCSDHDKTCNISELLISSAIDPGGIYLYSTQQYYQGNLAAYGSNLQSSLTNICYEARFFAQTISNCSNVLPFASSDTTSISAYETDFSLNGALPVRGARGELLFDTWTDVFVENPKLTMSAAGVISEKFWTFTISGGLYQPSTSCTNGVNSDNGDLGSTGDPNSTALIWYGATNDACNNYRKVLCICY</sequence>
<reference evidence="1" key="1">
    <citation type="journal article" date="2019" name="PLoS Negl. Trop. Dis.">
        <title>Revisiting the worldwide diversity of Leptospira species in the environment.</title>
        <authorList>
            <person name="Vincent A.T."/>
            <person name="Schiettekatte O."/>
            <person name="Bourhy P."/>
            <person name="Veyrier F.J."/>
            <person name="Picardeau M."/>
        </authorList>
    </citation>
    <scope>NUCLEOTIDE SEQUENCE [LARGE SCALE GENOMIC DNA]</scope>
    <source>
        <strain evidence="1">201800265</strain>
    </source>
</reference>
<gene>
    <name evidence="1" type="ORF">EHQ52_12060</name>
</gene>
<dbReference type="PROSITE" id="PS51257">
    <property type="entry name" value="PROKAR_LIPOPROTEIN"/>
    <property type="match status" value="1"/>
</dbReference>
<dbReference type="RefSeq" id="WP_135615391.1">
    <property type="nucleotide sequence ID" value="NZ_RQFY01000004.1"/>
</dbReference>
<dbReference type="Gene3D" id="3.10.100.10">
    <property type="entry name" value="Mannose-Binding Protein A, subunit A"/>
    <property type="match status" value="1"/>
</dbReference>
<dbReference type="InterPro" id="IPR016186">
    <property type="entry name" value="C-type_lectin-like/link_sf"/>
</dbReference>
<dbReference type="AlphaFoldDB" id="A0A4R9JB57"/>
<dbReference type="Proteomes" id="UP000297871">
    <property type="component" value="Unassembled WGS sequence"/>
</dbReference>
<keyword evidence="2" id="KW-1185">Reference proteome</keyword>
<comment type="caution">
    <text evidence="1">The sequence shown here is derived from an EMBL/GenBank/DDBJ whole genome shotgun (WGS) entry which is preliminary data.</text>
</comment>
<evidence type="ECO:0000313" key="2">
    <source>
        <dbReference type="Proteomes" id="UP000297871"/>
    </source>
</evidence>
<evidence type="ECO:0000313" key="1">
    <source>
        <dbReference type="EMBL" id="TGL35204.1"/>
    </source>
</evidence>
<proteinExistence type="predicted"/>
<accession>A0A4R9JB57</accession>
<evidence type="ECO:0008006" key="3">
    <source>
        <dbReference type="Google" id="ProtNLM"/>
    </source>
</evidence>